<evidence type="ECO:0000313" key="3">
    <source>
        <dbReference type="Proteomes" id="UP001652625"/>
    </source>
</evidence>
<feature type="repeat" description="WD" evidence="1">
    <location>
        <begin position="83"/>
        <end position="125"/>
    </location>
</feature>
<feature type="compositionally biased region" description="Low complexity" evidence="2">
    <location>
        <begin position="327"/>
        <end position="338"/>
    </location>
</feature>
<sequence>MSNLTYCLAGREYGCFVQRKIEKVLEKKVAVNSTLELSYQVPLTARSTFCIGFSPDRKKIATSHGDHSVRISDCIKMKTEHVLKGHSRTPWCVEFHPKINSLLASGCLSGQVFIWNLDNKDQVGTLIFQSQRAISSIAFHPVDSILVITSGNILVFYDWNQFKVIKKLVTKTEIENIRYVKFLPLGDKLLTGIRNHPSQINFSTSTEDNITPPAVSVSSPVYSKFSNQYFNDTNCDCSKYLKCDKKHCKIDTHKRKKQLNLSKIDTSLMNDSNEASCSSNVVKEVGCSVNKLSSPCYNASVSKENSVNERLELQNCIKCRENSINQSSSSLHSVNGNSGDTRNSTPNTQVTQTETLADNVMHQIMETQLYNPAVRLLIARTFAAHGSIAVASNIAETTNRIQLWSSSNESEPDVKSTTANVIIPRCKIHNDNSIDISSDGSLLAAFLPIKYNSPMDIELQVISLKPENYLNCIYSKKFGPNAVSVSFSPLYNYIVVGLASRKFERCLSVPKKQVIGQILELQRDSQKQAPDSKDIFNIVHENSYTNDYHFSVNTVRFHPMPGMGIVYGSNRGHVQHFQIGPDLNLMK</sequence>
<proteinExistence type="predicted"/>
<name>A0ABM4BEV5_HYDVU</name>
<dbReference type="SUPFAM" id="SSF50998">
    <property type="entry name" value="Quinoprotein alcohol dehydrogenase-like"/>
    <property type="match status" value="1"/>
</dbReference>
<reference evidence="3" key="1">
    <citation type="submission" date="2025-05" db="UniProtKB">
        <authorList>
            <consortium name="RefSeq"/>
        </authorList>
    </citation>
    <scope>NUCLEOTIDE SEQUENCE [LARGE SCALE GENOMIC DNA]</scope>
</reference>
<gene>
    <name evidence="4" type="primary">LOC100199635</name>
</gene>
<dbReference type="InterPro" id="IPR001680">
    <property type="entry name" value="WD40_rpt"/>
</dbReference>
<protein>
    <submittedName>
        <fullName evidence="4">Activating molecule in BECN1-regulated autophagy protein 1B isoform X3</fullName>
    </submittedName>
</protein>
<dbReference type="PROSITE" id="PS50082">
    <property type="entry name" value="WD_REPEATS_2"/>
    <property type="match status" value="1"/>
</dbReference>
<evidence type="ECO:0000313" key="4">
    <source>
        <dbReference type="RefSeq" id="XP_065647504.1"/>
    </source>
</evidence>
<evidence type="ECO:0000256" key="2">
    <source>
        <dbReference type="SAM" id="MobiDB-lite"/>
    </source>
</evidence>
<dbReference type="Pfam" id="PF00400">
    <property type="entry name" value="WD40"/>
    <property type="match status" value="1"/>
</dbReference>
<accession>A0ABM4BEV5</accession>
<dbReference type="InterPro" id="IPR011047">
    <property type="entry name" value="Quinoprotein_ADH-like_sf"/>
</dbReference>
<keyword evidence="1" id="KW-0853">WD repeat</keyword>
<evidence type="ECO:0000256" key="1">
    <source>
        <dbReference type="PROSITE-ProRule" id="PRU00221"/>
    </source>
</evidence>
<reference evidence="4" key="2">
    <citation type="submission" date="2025-08" db="UniProtKB">
        <authorList>
            <consortium name="RefSeq"/>
        </authorList>
    </citation>
    <scope>IDENTIFICATION</scope>
</reference>
<dbReference type="PANTHER" id="PTHR22874:SF1">
    <property type="entry name" value="ACTIVATING MOLECULE IN BECN1-REGULATED AUTOPHAGY PROTEIN 1"/>
    <property type="match status" value="1"/>
</dbReference>
<dbReference type="SMART" id="SM00320">
    <property type="entry name" value="WD40"/>
    <property type="match status" value="4"/>
</dbReference>
<organism evidence="3 4">
    <name type="scientific">Hydra vulgaris</name>
    <name type="common">Hydra</name>
    <name type="synonym">Hydra attenuata</name>
    <dbReference type="NCBI Taxonomy" id="6087"/>
    <lineage>
        <taxon>Eukaryota</taxon>
        <taxon>Metazoa</taxon>
        <taxon>Cnidaria</taxon>
        <taxon>Hydrozoa</taxon>
        <taxon>Hydroidolina</taxon>
        <taxon>Anthoathecata</taxon>
        <taxon>Aplanulata</taxon>
        <taxon>Hydridae</taxon>
        <taxon>Hydra</taxon>
    </lineage>
</organism>
<dbReference type="InterPro" id="IPR052596">
    <property type="entry name" value="AMBRA1_autophagy"/>
</dbReference>
<dbReference type="Proteomes" id="UP001652625">
    <property type="component" value="Chromosome 02"/>
</dbReference>
<dbReference type="InterPro" id="IPR015943">
    <property type="entry name" value="WD40/YVTN_repeat-like_dom_sf"/>
</dbReference>
<dbReference type="Gene3D" id="2.130.10.10">
    <property type="entry name" value="YVTN repeat-like/Quinoprotein amine dehydrogenase"/>
    <property type="match status" value="1"/>
</dbReference>
<feature type="compositionally biased region" description="Polar residues" evidence="2">
    <location>
        <begin position="339"/>
        <end position="348"/>
    </location>
</feature>
<dbReference type="RefSeq" id="XP_065647504.1">
    <property type="nucleotide sequence ID" value="XM_065791432.1"/>
</dbReference>
<feature type="region of interest" description="Disordered" evidence="2">
    <location>
        <begin position="327"/>
        <end position="348"/>
    </location>
</feature>
<dbReference type="PANTHER" id="PTHR22874">
    <property type="entry name" value="ACTIVATING MOLECULE IN BECN1-REGULATED AUTOPHAGY PROTEIN 1"/>
    <property type="match status" value="1"/>
</dbReference>
<dbReference type="GeneID" id="100199635"/>
<keyword evidence="3" id="KW-1185">Reference proteome</keyword>